<keyword evidence="3" id="KW-1185">Reference proteome</keyword>
<dbReference type="RefSeq" id="WP_014372343.1">
    <property type="nucleotide sequence ID" value="NC_016935.1"/>
</dbReference>
<accession>H6NMD6</accession>
<evidence type="ECO:0000313" key="2">
    <source>
        <dbReference type="EMBL" id="AFC33298.1"/>
    </source>
</evidence>
<proteinExistence type="predicted"/>
<dbReference type="EMBL" id="CP003235">
    <property type="protein sequence ID" value="AFC33298.1"/>
    <property type="molecule type" value="Genomic_DNA"/>
</dbReference>
<keyword evidence="1" id="KW-0812">Transmembrane</keyword>
<reference evidence="2 3" key="1">
    <citation type="journal article" date="2012" name="J. Bacteriol.">
        <title>Complete Genome Sequence of Paenibacillus mucilaginosus 3016, a Bacterium Functional as Microbial Fertilizer.</title>
        <authorList>
            <person name="Ma M."/>
            <person name="Wang Z."/>
            <person name="Li L."/>
            <person name="Jiang X."/>
            <person name="Guan D."/>
            <person name="Cao F."/>
            <person name="Chen H."/>
            <person name="Wang X."/>
            <person name="Shen D."/>
            <person name="Du B."/>
            <person name="Li J."/>
        </authorList>
    </citation>
    <scope>NUCLEOTIDE SEQUENCE [LARGE SCALE GENOMIC DNA]</scope>
    <source>
        <strain evidence="2 3">3016</strain>
    </source>
</reference>
<feature type="transmembrane region" description="Helical" evidence="1">
    <location>
        <begin position="40"/>
        <end position="56"/>
    </location>
</feature>
<feature type="transmembrane region" description="Helical" evidence="1">
    <location>
        <begin position="6"/>
        <end position="28"/>
    </location>
</feature>
<feature type="transmembrane region" description="Helical" evidence="1">
    <location>
        <begin position="68"/>
        <end position="85"/>
    </location>
</feature>
<keyword evidence="1" id="KW-1133">Transmembrane helix</keyword>
<dbReference type="KEGG" id="pmq:PM3016_6690"/>
<name>H6NMD6_9BACL</name>
<keyword evidence="1" id="KW-0472">Membrane</keyword>
<dbReference type="HOGENOM" id="CLU_2383392_0_0_9"/>
<evidence type="ECO:0000313" key="3">
    <source>
        <dbReference type="Proteomes" id="UP000007523"/>
    </source>
</evidence>
<gene>
    <name evidence="2" type="ORF">PM3016_6690</name>
</gene>
<dbReference type="AlphaFoldDB" id="H6NMD6"/>
<evidence type="ECO:0000256" key="1">
    <source>
        <dbReference type="SAM" id="Phobius"/>
    </source>
</evidence>
<dbReference type="Proteomes" id="UP000007523">
    <property type="component" value="Chromosome"/>
</dbReference>
<sequence length="98" mass="10956">MELALSAALLIALYATYAVGLFLLLRWIARKLSLRRSTQLIWAATAAAGLLGYVIYSGYRLRGFQVELLHVLLVAALVNLFVHAFRARQSEKAADEHR</sequence>
<protein>
    <submittedName>
        <fullName evidence="2">Uncharacterized protein</fullName>
    </submittedName>
</protein>
<organism evidence="2 3">
    <name type="scientific">Paenibacillus mucilaginosus 3016</name>
    <dbReference type="NCBI Taxonomy" id="1116391"/>
    <lineage>
        <taxon>Bacteria</taxon>
        <taxon>Bacillati</taxon>
        <taxon>Bacillota</taxon>
        <taxon>Bacilli</taxon>
        <taxon>Bacillales</taxon>
        <taxon>Paenibacillaceae</taxon>
        <taxon>Paenibacillus</taxon>
    </lineage>
</organism>